<feature type="region of interest" description="Disordered" evidence="4">
    <location>
        <begin position="2834"/>
        <end position="2875"/>
    </location>
</feature>
<feature type="compositionally biased region" description="Low complexity" evidence="4">
    <location>
        <begin position="2866"/>
        <end position="2875"/>
    </location>
</feature>
<evidence type="ECO:0000256" key="4">
    <source>
        <dbReference type="SAM" id="MobiDB-lite"/>
    </source>
</evidence>
<evidence type="ECO:0000313" key="7">
    <source>
        <dbReference type="Proteomes" id="UP001209878"/>
    </source>
</evidence>
<feature type="region of interest" description="Disordered" evidence="4">
    <location>
        <begin position="795"/>
        <end position="814"/>
    </location>
</feature>
<dbReference type="GO" id="GO:0005634">
    <property type="term" value="C:nucleus"/>
    <property type="evidence" value="ECO:0007669"/>
    <property type="project" value="TreeGrafter"/>
</dbReference>
<evidence type="ECO:0000256" key="1">
    <source>
        <dbReference type="ARBA" id="ARBA00022679"/>
    </source>
</evidence>
<dbReference type="PANTHER" id="PTHR46116">
    <property type="entry name" value="(E3-INDEPENDENT) E2 UBIQUITIN-CONJUGATING ENZYME"/>
    <property type="match status" value="1"/>
</dbReference>
<dbReference type="GO" id="GO:0043066">
    <property type="term" value="P:negative regulation of apoptotic process"/>
    <property type="evidence" value="ECO:0007669"/>
    <property type="project" value="TreeGrafter"/>
</dbReference>
<proteinExistence type="predicted"/>
<dbReference type="InterPro" id="IPR022103">
    <property type="entry name" value="BIRC6"/>
</dbReference>
<feature type="region of interest" description="Disordered" evidence="4">
    <location>
        <begin position="211"/>
        <end position="251"/>
    </location>
</feature>
<evidence type="ECO:0000256" key="3">
    <source>
        <dbReference type="SAM" id="Coils"/>
    </source>
</evidence>
<organism evidence="6 7">
    <name type="scientific">Ridgeia piscesae</name>
    <name type="common">Tubeworm</name>
    <dbReference type="NCBI Taxonomy" id="27915"/>
    <lineage>
        <taxon>Eukaryota</taxon>
        <taxon>Metazoa</taxon>
        <taxon>Spiralia</taxon>
        <taxon>Lophotrochozoa</taxon>
        <taxon>Annelida</taxon>
        <taxon>Polychaeta</taxon>
        <taxon>Sedentaria</taxon>
        <taxon>Canalipalpata</taxon>
        <taxon>Sabellida</taxon>
        <taxon>Siboglinidae</taxon>
        <taxon>Ridgeia</taxon>
    </lineage>
</organism>
<feature type="region of interest" description="Disordered" evidence="4">
    <location>
        <begin position="1882"/>
        <end position="1906"/>
    </location>
</feature>
<evidence type="ECO:0000313" key="6">
    <source>
        <dbReference type="EMBL" id="KAK2179478.1"/>
    </source>
</evidence>
<keyword evidence="7" id="KW-1185">Reference proteome</keyword>
<dbReference type="GO" id="GO:0004869">
    <property type="term" value="F:cysteine-type endopeptidase inhibitor activity"/>
    <property type="evidence" value="ECO:0007669"/>
    <property type="project" value="TreeGrafter"/>
</dbReference>
<dbReference type="Proteomes" id="UP001209878">
    <property type="component" value="Unassembled WGS sequence"/>
</dbReference>
<dbReference type="GO" id="GO:0006915">
    <property type="term" value="P:apoptotic process"/>
    <property type="evidence" value="ECO:0007669"/>
    <property type="project" value="InterPro"/>
</dbReference>
<dbReference type="Pfam" id="PF00179">
    <property type="entry name" value="UQ_con"/>
    <property type="match status" value="1"/>
</dbReference>
<feature type="coiled-coil region" evidence="3">
    <location>
        <begin position="1161"/>
        <end position="1205"/>
    </location>
</feature>
<feature type="region of interest" description="Disordered" evidence="4">
    <location>
        <begin position="756"/>
        <end position="787"/>
    </location>
</feature>
<dbReference type="Pfam" id="PF12356">
    <property type="entry name" value="BIRC6"/>
    <property type="match status" value="1"/>
</dbReference>
<sequence length="4710" mass="510063">MKTSTEVLEIPLEISQPQEMFPQRQPSQDILVSALCVLDSPDESAIGATPLTVVASSGQPSPCLVSGVAIRRSALTNYQLSPVLMSDNTHSKVQALNQVNQALNEGTLPEIISPEASTNDSDLPGFPVGGAMNPFVPYLLVHDISNAGSKSVSRKTSSKDCIGGSGKDAAPLPAGYHGNKTGALYQAIQQAYPQYMLDVEDEPDVQIIGVTPPLLGSSEPDSSTSSATAETSLPLTDLGNPPPPPKGSDVPLMVPLGGSSSGEATVKQDLTMVTTDGGESLTQWGIGKPGHVIQCIEFPQEHVDSSQYVSAIVPSLDGCHVVVATSPKCVNTKINVVSQHEAGISSSADVATPLATSGGCILLYRVISEGSIVHLDETPVRVCPIDTIDDTVMSIVMLPPEIVQLSEDDDDDDFGDHMVSGDRSDDAIAGRGSYGQGQFAVTTYKGDVKILDLCDFKTLARIVQPEGRAFVSTTYCTGIDRLCCCTKEGHLHFYAVGPAKLHHQDSELDLHCPPVCAITDGQSGKDETDMTVSDQVSHTDDLLVRRPLSTEVLTTLVELTKFENLVPRFSATVPPCWSEMQQEQQQRRHPQHLHCHGEATQHTRTWRLQQDSSSWDEHLLELVLPRPCCVSHIDLKFSLHPLCITPPSIQITLLKQSSSTIGRATIAEPSAPSVEVDAGIDFKVDSQQRLSRSTNSSLTKEFLERHSAEVVCGPVELANFVDLSGRGGLVTLTSPKLLRIKTKSFLLHIKALPCERPPSPIQRDKDKKTKQGAGNSSNGDKLKGANTKKLMDQLPFSPTEADTGNGGTSPSKQKLESIRGCDWLQEISVTVRKNTKTNIPRDRLQRCLMVDDESFHRRLVALVCRQNDNVTCTTSEEHRQKLAIDLLMWIVTIQMNDIRKDCMDQRRVVFTVQSSLKAMVRSCFLQAGRTVAHRCAKLITLCIEFSKNASDPDTDPGFNFALLDALVDSLSLIPGAYSAGALFWYFTLLNRVKCMDANLTAQICTDILCHVAQQYNDKTNQWHSLLKARFGLYGCPLEPDLFDIDPPMHVKSNSSGMVSYAGVVSGGSGSAGGEEVDFQDLFSMTSSGGGEKLSGSNKMDQISRHICGLLEVEPLHYTCHATSDGTRIERLDTASGISVVGQPTGTINFGDSVPTTAGAALASLSTAMASAEHQLHMLQQKQVQLLKLQQQKQKLEQKLAETSKSSTTTVSGGTGSVSVGTANMGGATSNFVPYSSELLPPTPKNTPFFMTPPVTPPNESYAHFYQNSAAVQMDLGKPPTGKVAGGGVTEGGCRESGPPRLAMVWPQTQCLFHPAPAQVLVIERMHSGARRFVVLDFGKPVMLTDLVIPACNDLASLCIDSWVQSEEVDGQRLVVTTDIGYRSLVLNDLMPPPICRYLKITTIGRYGGSTTRTRIPIGSFYGHTFILPWEWSSLGQASAVASHPLSTATAANEDASVAATLIDQTQIFTQLNMFVSLQEDIQCRYSLACDRLVELLSAVDTPQNHNGHTQYYLRRSAKKSDDDVRIHRAYHNCMLLQLQLNLAQKAIERLQTALGINDGSGNVGGGMMTALLKRASVDKLRVLTEFLLDMLLSMTHSTPSIPHTPMSLYKVLSPHVCEVLFRNLCIVGTRKMQIHAGVLLVRVCGSHTWWGEFLGRMLQDFFVSEQALTFPRDRVFVLLTALGQKSLTGQSASEVIESILLLLGKLLSPLLAASQQQQPGDTFYRSASMQLDLPLIGWLLLFLSKNLDVSISAAAVEDVDRGKDNGGSRWDFIQGEAALANSRMSSAMRTTSAKLYRRKLQKRLMHHEHQLYALQQAKKSFSLTTPGGAGGSTDKGGAVCPDVEIVIKAQQEQLFNKKLKQYSSKHFKDLINIRRTDGEILRKLPSKDSSANSSSDKPHPEDELETSITISRDKCLPVVRGLISLLLSMDFTCNVDLFIIACKVAARITNLTRPAISLSEVMTTEELERLVLLSCDLNYNHGNITWGGSWAGHVITCLLQDILDGEKLYPANTCGEGGLTDDEVGGASASEADDTMHIALSTIDEDSAVTPEAMDPADVSPQNGDAAAPKNTGNSSFKFDKESIVNMILEDDIYNDLSNPKLQDYLGGEPGYTHFKSGEMSGSNPYVFQSPLAMQTMAPDSCTVSWGPPKGFLKKGTFDSWKNKIANFASGKGPPMPQGVSTAMDARLENGVQLIADLRLKVMLSMESEIVQTVISAPLPVPLPGVMQQSYRHQSYHQAATDDEQLSQASFLSNMAQYEVAPSSSMLSTCFDHLFGQLAAPQQRRINMEALLSTWLMLNDNVTQSENGAPLFDASCIPSIPLSETSVGALLTALAWQPVISVRLWVLALQTLTLLANIKCPGDGETMATSSGERWLARAILADSNLSAVLVNFLSFGSVQGPGGSHNSAQVGPTATRALQEFLLRLQLRCCAEGRENDLKELLLKLIYTLTAERGSFYSALGPLDAQCRLLDFMLEQNFESVDVNNALSVIESISFLVHRHIVSQERLMCHNVVESGTSARTCFSGLFSSMLRPVAGDSSKSSGGEVNRDQLMSSLLKLINVLVQVPISGSRRTTVVPPSGMDFFPDFATSDTSDSPMTDTSKMAASAASSMSPTAAILQQQHRGENVGSATDEQKTETAANAANTPGGATVRPRACSHFSNSGGRDDESKTPTLANVILAHRQIMMHLIESLSCCNSNTMAMILGSSGLQGSMQDMVTGSDPLSVGDSIFHVLCTVNRCTSDIRLILKAVYDYLTCTIHRPLLAWGRSGDCISRLSEPLLWFLLQVLDCKSSIEIFLEMGGVETVCRNLVYSNRRLINTSPSLISTMMQHLSSAKTPSSGSSSSRGKSTTESENTDGMQNFAPLGSISSSSPTSGPADVLIQALPPHRRARSAAWSYHFYPEEAWIDLTICLPCAVLLKEVQIQPHLTSLATCPSSVSVEISRDGSTTMPLSSPVQTSGLTCIKIQLLKSEVVTTVTLRLHRPRDSNTIGLSQIMLLGFTAFGDTGVMRSNSMFMPTEDYVSRTSIGWLRLLHHCLTQCEDMESTVATAAAPIPDLLVTCTALLVSPGSIIYFTNIEAVLLRIGLHSTDIGLALIDSLLRNAGATTENSGWTPLHSKVNGVANESTIDILYQLGMTVDEGTHVRVKAMAEWLGDNARVALQKSHGVTDEGYRLLQRRAIPVDLPAAAPAHVHCIAAILWQSWEQSVHYDLCDIITQDLLSSVYEWSMVLTPGSTLKKAVDVVICSLCYIRPEYFSLVLEWMGIVVSLDLSTAAITDDNKEDQQHQQGALTDDSKAEADSEARQAWAVWNDGAPAYQPTGVQDFGHMILDDLHLSTLAVACQSPGALKQLLGSGFVAVLCQGLFEFCTREMLRCSDSLGSYPEGFTDSSKSRSGSATLRPRSPRGCRSGVQDGGGVRTRCSSESSQSEKGLCITADLVAPVLKFLAEISKELAMKDWLGGPEGSIFWPVLLSLMCVTQTMVPSGDGPSSTKQTKVMTPQQWAAIELQTVEFFRQVICCHSDNQQLFAHVLCDVIRTNSTVSHGAGYSTSPLSGFMRRLFLRVLLQDEKVLISVSSSSQLYKGPSNAMSAVIPHPRYGAGHKHRAVLVSLQSTCAEILAKVSDTPSLTAQLAEDSSWEKKATAAAGGSTEDAKKDIGDLGLEMVDQFSLAAGLHAKEKRDKTNKGTLPRPPTRRGQRPPDTAVTAVNSIPVLALFHKLLPHQPFPTDLTLSQVLVLLLERGFSPGHASIELEINVKTKKGGKVSVVGETSSEVIPDAVLLDTAPFQSALHVFASVGGLALLAEHLPLLYPEVTRQVTPPEVTREVGSSSAGIGHDWVTLEANEDMYEDIYEPVLIPPTQTAQPASQQASTTLPSVPPHSLVAFSLFLRLPGYAEVLLKERRHAQCLLRLVLGVTDDGEGGHILTSPVASALPTLPFTILKTLFDTTPLTTDDGVLLRRMTLEIGAVHLILACLSVLSHHGPRVPIPGFHQEIILAATQAAASLAYTNQASTAGGSSTANGAGKTLEEKGQNYWAKGTGFGTGSTTSSWDAEQALLRQRSEEEHVTCLLQVLASYINPVSQLVEDFEAAVYDEDEQSTHAGLPPSLPELLSQSCLVPAISSYLRNDSVLDMARHVPLYKSLLELLRGLTICPVLVPLLLPLDRDNDSSSISTLLQKMKGCVDTYASRLKSNKVKSKSKQDDDGSEGLAELIPDIQKTAQIVDAAVSRLSDRSAVKTSEKTDVLDSVVTLPCGVSAHDHSTDQLYVATMRELQFDTFEMVLEDESGLKFIVPHHYESNVKTAGDVTNASRARRLAQEAVTLSTSLPLSASSSVFVRCDEERLDVMKVMITGPGDTPYMNGCFEFDVYFPQDYPNAPPLISLETTGNHTVRFNPNLYNDGKVCLSVLNTWHGRPEEKWNSQTSSFLQVLVSIQSLILVSEPYFNEPGYERSRGTPSGTASCREYDANIRQATVKWGMLEPLKNPSVCFKEVVENHFRLKRKETMTQIEGWIAEMETYSADKRSGRSIGHSCMALKVRTSFIIRHYAQLKEEFAKMRPHDTDLESGTFTVASPSSKQEASGISTTSMGTPQTKTPPECSASNDLTPPPPAETLPPYLLSNHLSNGSDDVGFDECDALDNDLDTTTDMVLSVGSGTMLAMNGLEEAPFVTLPNSADAGLNSAPSGQSKGVASDNKGDLNEHPGVPLAEVVAQGGHS</sequence>
<evidence type="ECO:0000256" key="2">
    <source>
        <dbReference type="ARBA" id="ARBA00022786"/>
    </source>
</evidence>
<dbReference type="PANTHER" id="PTHR46116:SF39">
    <property type="entry name" value="BACULOVIRAL IAP REPEAT-CONTAINING PROTEIN 6"/>
    <property type="match status" value="1"/>
</dbReference>
<comment type="caution">
    <text evidence="6">The sequence shown here is derived from an EMBL/GenBank/DDBJ whole genome shotgun (WGS) entry which is preliminary data.</text>
</comment>
<keyword evidence="2" id="KW-0833">Ubl conjugation pathway</keyword>
<dbReference type="InterPro" id="IPR016135">
    <property type="entry name" value="UBQ-conjugating_enzyme/RWD"/>
</dbReference>
<dbReference type="PROSITE" id="PS50127">
    <property type="entry name" value="UBC_2"/>
    <property type="match status" value="1"/>
</dbReference>
<feature type="compositionally biased region" description="Basic and acidic residues" evidence="4">
    <location>
        <begin position="3673"/>
        <end position="3682"/>
    </location>
</feature>
<gene>
    <name evidence="6" type="ORF">NP493_488g01002</name>
</gene>
<dbReference type="GO" id="GO:0032465">
    <property type="term" value="P:regulation of cytokinesis"/>
    <property type="evidence" value="ECO:0007669"/>
    <property type="project" value="InterPro"/>
</dbReference>
<feature type="region of interest" description="Disordered" evidence="4">
    <location>
        <begin position="3671"/>
        <end position="3700"/>
    </location>
</feature>
<dbReference type="CDD" id="cd23810">
    <property type="entry name" value="UBCc_BIRC6"/>
    <property type="match status" value="1"/>
</dbReference>
<accession>A0AAD9KXG6</accession>
<feature type="compositionally biased region" description="Polar residues" evidence="4">
    <location>
        <begin position="3386"/>
        <end position="3396"/>
    </location>
</feature>
<feature type="compositionally biased region" description="Low complexity" evidence="4">
    <location>
        <begin position="2834"/>
        <end position="2853"/>
    </location>
</feature>
<dbReference type="GO" id="GO:0004842">
    <property type="term" value="F:ubiquitin-protein transferase activity"/>
    <property type="evidence" value="ECO:0007669"/>
    <property type="project" value="InterPro"/>
</dbReference>
<feature type="region of interest" description="Disordered" evidence="4">
    <location>
        <begin position="3383"/>
        <end position="3422"/>
    </location>
</feature>
<feature type="compositionally biased region" description="Low complexity" evidence="4">
    <location>
        <begin position="2638"/>
        <end position="2651"/>
    </location>
</feature>
<feature type="region of interest" description="Disordered" evidence="4">
    <location>
        <begin position="4671"/>
        <end position="4710"/>
    </location>
</feature>
<reference evidence="6" key="1">
    <citation type="journal article" date="2023" name="Mol. Biol. Evol.">
        <title>Third-Generation Sequencing Reveals the Adaptive Role of the Epigenome in Three Deep-Sea Polychaetes.</title>
        <authorList>
            <person name="Perez M."/>
            <person name="Aroh O."/>
            <person name="Sun Y."/>
            <person name="Lan Y."/>
            <person name="Juniper S.K."/>
            <person name="Young C.R."/>
            <person name="Angers B."/>
            <person name="Qian P.Y."/>
        </authorList>
    </citation>
    <scope>NUCLEOTIDE SEQUENCE</scope>
    <source>
        <strain evidence="6">R07B-5</strain>
    </source>
</reference>
<feature type="compositionally biased region" description="Low complexity" evidence="4">
    <location>
        <begin position="217"/>
        <end position="236"/>
    </location>
</feature>
<dbReference type="FunFam" id="3.10.110.10:FF:000014">
    <property type="entry name" value="Baculoviral IAP repeat-containing protein 6"/>
    <property type="match status" value="1"/>
</dbReference>
<protein>
    <recommendedName>
        <fullName evidence="5">UBC core domain-containing protein</fullName>
    </recommendedName>
</protein>
<feature type="region of interest" description="Disordered" evidence="4">
    <location>
        <begin position="2052"/>
        <end position="2075"/>
    </location>
</feature>
<feature type="compositionally biased region" description="Low complexity" evidence="4">
    <location>
        <begin position="2590"/>
        <end position="2617"/>
    </location>
</feature>
<feature type="region of interest" description="Disordered" evidence="4">
    <location>
        <begin position="2588"/>
        <end position="2671"/>
    </location>
</feature>
<dbReference type="Gene3D" id="3.10.110.10">
    <property type="entry name" value="Ubiquitin Conjugating Enzyme"/>
    <property type="match status" value="1"/>
</dbReference>
<feature type="region of interest" description="Disordered" evidence="4">
    <location>
        <begin position="4559"/>
        <end position="4608"/>
    </location>
</feature>
<evidence type="ECO:0000259" key="5">
    <source>
        <dbReference type="PROSITE" id="PS50127"/>
    </source>
</evidence>
<keyword evidence="1" id="KW-0808">Transferase</keyword>
<dbReference type="EMBL" id="JAODUO010000488">
    <property type="protein sequence ID" value="KAK2179478.1"/>
    <property type="molecule type" value="Genomic_DNA"/>
</dbReference>
<dbReference type="SUPFAM" id="SSF54495">
    <property type="entry name" value="UBC-like"/>
    <property type="match status" value="1"/>
</dbReference>
<dbReference type="InterPro" id="IPR000608">
    <property type="entry name" value="UBC"/>
</dbReference>
<dbReference type="SMART" id="SM00212">
    <property type="entry name" value="UBCc"/>
    <property type="match status" value="1"/>
</dbReference>
<feature type="compositionally biased region" description="Polar residues" evidence="4">
    <location>
        <begin position="4559"/>
        <end position="4598"/>
    </location>
</feature>
<name>A0AAD9KXG6_RIDPI</name>
<feature type="domain" description="UBC core" evidence="5">
    <location>
        <begin position="4306"/>
        <end position="4473"/>
    </location>
</feature>
<keyword evidence="3" id="KW-0175">Coiled coil</keyword>